<evidence type="ECO:0000313" key="7">
    <source>
        <dbReference type="EMBL" id="CAI4012677.1"/>
    </source>
</evidence>
<keyword evidence="4" id="KW-0227">DNA damage</keyword>
<feature type="region of interest" description="Disordered" evidence="6">
    <location>
        <begin position="284"/>
        <end position="590"/>
    </location>
</feature>
<dbReference type="SUPFAM" id="SSF53335">
    <property type="entry name" value="S-adenosyl-L-methionine-dependent methyltransferases"/>
    <property type="match status" value="1"/>
</dbReference>
<feature type="compositionally biased region" description="Basic and acidic residues" evidence="6">
    <location>
        <begin position="624"/>
        <end position="634"/>
    </location>
</feature>
<comment type="subcellular location">
    <subcellularLocation>
        <location evidence="1">Nucleus</location>
    </subcellularLocation>
</comment>
<evidence type="ECO:0000256" key="1">
    <source>
        <dbReference type="ARBA" id="ARBA00004123"/>
    </source>
</evidence>
<feature type="compositionally biased region" description="Basic and acidic residues" evidence="6">
    <location>
        <begin position="412"/>
        <end position="422"/>
    </location>
</feature>
<dbReference type="Proteomes" id="UP001152797">
    <property type="component" value="Unassembled WGS sequence"/>
</dbReference>
<feature type="compositionally biased region" description="Polar residues" evidence="6">
    <location>
        <begin position="500"/>
        <end position="510"/>
    </location>
</feature>
<feature type="region of interest" description="Disordered" evidence="6">
    <location>
        <begin position="617"/>
        <end position="673"/>
    </location>
</feature>
<evidence type="ECO:0000313" key="9">
    <source>
        <dbReference type="EMBL" id="CAL4799989.1"/>
    </source>
</evidence>
<dbReference type="GO" id="GO:0008168">
    <property type="term" value="F:methyltransferase activity"/>
    <property type="evidence" value="ECO:0007669"/>
    <property type="project" value="UniProtKB-KW"/>
</dbReference>
<feature type="compositionally biased region" description="Polar residues" evidence="6">
    <location>
        <begin position="637"/>
        <end position="651"/>
    </location>
</feature>
<evidence type="ECO:0000256" key="6">
    <source>
        <dbReference type="SAM" id="MobiDB-lite"/>
    </source>
</evidence>
<gene>
    <name evidence="7" type="ORF">C1SCF055_LOCUS37712</name>
</gene>
<dbReference type="GO" id="GO:0044666">
    <property type="term" value="C:MLL3/4 complex"/>
    <property type="evidence" value="ECO:0007669"/>
    <property type="project" value="TreeGrafter"/>
</dbReference>
<keyword evidence="10" id="KW-1185">Reference proteome</keyword>
<dbReference type="EMBL" id="CAMXCT020005556">
    <property type="protein sequence ID" value="CAL1166052.1"/>
    <property type="molecule type" value="Genomic_DNA"/>
</dbReference>
<feature type="compositionally biased region" description="Basic and acidic residues" evidence="6">
    <location>
        <begin position="1296"/>
        <end position="1306"/>
    </location>
</feature>
<evidence type="ECO:0000313" key="8">
    <source>
        <dbReference type="EMBL" id="CAL1166052.1"/>
    </source>
</evidence>
<feature type="compositionally biased region" description="Basic and acidic residues" evidence="6">
    <location>
        <begin position="747"/>
        <end position="758"/>
    </location>
</feature>
<feature type="compositionally biased region" description="Polar residues" evidence="6">
    <location>
        <begin position="329"/>
        <end position="339"/>
    </location>
</feature>
<dbReference type="PANTHER" id="PTHR23196">
    <property type="entry name" value="PAX TRANSCRIPTION ACTIVATION DOMAIN INTERACTING PROTEIN"/>
    <property type="match status" value="1"/>
</dbReference>
<name>A0A9P1DNL2_9DINO</name>
<feature type="compositionally biased region" description="Low complexity" evidence="6">
    <location>
        <begin position="573"/>
        <end position="586"/>
    </location>
</feature>
<dbReference type="EMBL" id="CAMXCT030005556">
    <property type="protein sequence ID" value="CAL4799989.1"/>
    <property type="molecule type" value="Genomic_DNA"/>
</dbReference>
<feature type="compositionally biased region" description="Low complexity" evidence="6">
    <location>
        <begin position="289"/>
        <end position="301"/>
    </location>
</feature>
<dbReference type="Gene3D" id="3.40.50.150">
    <property type="entry name" value="Vaccinia Virus protein VP39"/>
    <property type="match status" value="1"/>
</dbReference>
<reference evidence="8" key="2">
    <citation type="submission" date="2024-04" db="EMBL/GenBank/DDBJ databases">
        <authorList>
            <person name="Chen Y."/>
            <person name="Shah S."/>
            <person name="Dougan E. K."/>
            <person name="Thang M."/>
            <person name="Chan C."/>
        </authorList>
    </citation>
    <scope>NUCLEOTIDE SEQUENCE [LARGE SCALE GENOMIC DNA]</scope>
</reference>
<dbReference type="Pfam" id="PF00145">
    <property type="entry name" value="DNA_methylase"/>
    <property type="match status" value="1"/>
</dbReference>
<comment type="caution">
    <text evidence="7">The sequence shown here is derived from an EMBL/GenBank/DDBJ whole genome shotgun (WGS) entry which is preliminary data.</text>
</comment>
<protein>
    <submittedName>
        <fullName evidence="9">Malate dehydrogenase 2, mitochondrial</fullName>
    </submittedName>
</protein>
<dbReference type="OrthoDB" id="423221at2759"/>
<evidence type="ECO:0000256" key="4">
    <source>
        <dbReference type="ARBA" id="ARBA00022763"/>
    </source>
</evidence>
<feature type="compositionally biased region" description="Polar residues" evidence="6">
    <location>
        <begin position="772"/>
        <end position="784"/>
    </location>
</feature>
<feature type="compositionally biased region" description="Low complexity" evidence="6">
    <location>
        <begin position="734"/>
        <end position="743"/>
    </location>
</feature>
<feature type="compositionally biased region" description="Low complexity" evidence="6">
    <location>
        <begin position="431"/>
        <end position="443"/>
    </location>
</feature>
<keyword evidence="5" id="KW-0539">Nucleus</keyword>
<dbReference type="InterPro" id="IPR051579">
    <property type="entry name" value="DDR_Transcriptional_Reg"/>
</dbReference>
<feature type="compositionally biased region" description="Basic and acidic residues" evidence="6">
    <location>
        <begin position="554"/>
        <end position="563"/>
    </location>
</feature>
<reference evidence="7" key="1">
    <citation type="submission" date="2022-10" db="EMBL/GenBank/DDBJ databases">
        <authorList>
            <person name="Chen Y."/>
            <person name="Dougan E. K."/>
            <person name="Chan C."/>
            <person name="Rhodes N."/>
            <person name="Thang M."/>
        </authorList>
    </citation>
    <scope>NUCLEOTIDE SEQUENCE</scope>
</reference>
<evidence type="ECO:0000313" key="10">
    <source>
        <dbReference type="Proteomes" id="UP001152797"/>
    </source>
</evidence>
<evidence type="ECO:0000256" key="2">
    <source>
        <dbReference type="ARBA" id="ARBA00022603"/>
    </source>
</evidence>
<dbReference type="InterPro" id="IPR029063">
    <property type="entry name" value="SAM-dependent_MTases_sf"/>
</dbReference>
<dbReference type="PANTHER" id="PTHR23196:SF1">
    <property type="entry name" value="PAX-INTERACTING PROTEIN 1"/>
    <property type="match status" value="1"/>
</dbReference>
<feature type="compositionally biased region" description="Low complexity" evidence="6">
    <location>
        <begin position="466"/>
        <end position="476"/>
    </location>
</feature>
<keyword evidence="3" id="KW-0808">Transferase</keyword>
<dbReference type="InterPro" id="IPR001525">
    <property type="entry name" value="C5_MeTfrase"/>
</dbReference>
<sequence length="1892" mass="212218">MEENKTVPVSLSYTSNPHDVKKRLLYSICWLQDLGVGHIQHATSKICSALIKSLMEMNEKKKHQFQARKVFYRKVRVPADGLCGWYCLLAAQDPSAWEKIPRSEGSFPINRQIHQQELNNAKTLHRDVCEKALTVCNESYHGAIRDVLAHPNFSPANLEWIAYTLSIAIRCTCDPKVGLYDGTQLDTIYGCGEPNVHMLFSFDKAVAGSHDFGHFTLLIPSHSKGGDGLQLDEYVGMKVAEESQKLLSLMANDDPTTVQAAITDEQASAGDDKHPDKPELACSTAHLEQSQSQQQPVQPTPQEKHTETAAPTSPRQEPKKQEQDQQQPAVEQTTKSNINPGDDKHPDKPELACSTAHLEQSQSQQQPVQPTPHEKHAETAAPTSPRQEPKKQEQDQQQPAVEQTAKGNINPGDDKHPDKPELACRTAHLEQSQSQQQPVQPTPQEKHAETAAPTSPRQEPKKQEQDQQQTAVEQTAKGNINPGDEKHQDKPELACRTAHLEQSQSQKQPVQPTPHEKHAETAAPTSPRQEPKKQEQDQQQPAVEQTTKGNINPGDDKHPDKPELACSIARLEQSQSQQQPVQPTPQARAKRRLWPEYSIKVIPPGANAGVEVKQEIFSSPEPSQHVKVEVKEEVLSSPETSQPSKLTSSSKCLPRRQGSRNQHAEWKAVSAPPEPEISALFQGKAESPTPHVEDVCLFGDLLDAESTCAGKNDKDSQLDQNLTRRFQRIATTRQQKQQPQQQQYAKHSLDSDVRESPRPWKLAKLRPHSQHNKSPASTTTSSPENLDKKVNCIILLESTWEKLVAGQSTTIFRTYSLRTAPLQLHVLSRGDGSFTSYVGKMTVREVEAVTSSRTVKDYENNPMEVKFWSDKVRNEKEVFIWKISTVQAWDEPKPIRFLQAKYRNRHFQVPKRQLMQGSAGMETPMPSLYATSAWFVRLLSISQYQHLKRVALELDGTDLRIGTTCSGSDICIVAIHGLMEAINAEFGVNIGVKHVFSAELDPKKRQYILDCHQADHVYGDVIAFSNQRGHCLLNAKRKDFAGSYQSGEGFGTSAHTYKHGWKGVVELLCPIMSIYENVKGAMERNTDANGRKHPPAIQTVEKDANENGYHFVWSLLDSQDFLVRHRRNRVWGVAAVNSGQQSEAEFQTLYKRAISSLQTHCHFSMRDTFGRYPKEDPKTDRERELLEKAVEKFKGAFKAMATSSWAQDLCGNGMTGTVVQAVVLAALASSDAFLHIQRGDIAAASPSASGADVSPIAAAAAGSRPHSGGHQVVASTEGDQEVTEPVPSARGRKRKQDSPKKKEKSVELPVPKKRVRGKQTLLSIPPAKKKHGSGPGNTKATGKSAMVSIFQREAICKAYDDIVEKGSKYPDKDLKKLNMHGYYRGCALPSKWGKARQEQKWGLLCMTAPALCKAKKELPNSLRLVINFPTLKHGNMHAHSETRTMLPGVLKGAVEELVMERIDQGEEVGVAFVKNTILFLVSVWNDCVLSIRELIRNKNLDMLKDEDEKLSKMSNKQLDELFSSLTKRADEILVPIQLAKSDDALTKQAHRICNMYGLRLKSIEKPGAHLAYDSPALEAVRSQIRALIESKHVHPQLVMNFDQVWSLRFRPRKKSYMKDSKMAGVQKDPLTRSMYMRKIRHSLQQCLDLPFSEPNPREPPRILAPKPPTVLGGKAACGMIDEWRVPRTVTTLSFADGYCGRLHVTLREGSLPEEKRNALNEELRRWLVIDQQQSKSHMWNENTLVRYLSHLSQELRHRRRQLNLTMQDRALCFYDQAAAHMSKSFLKIQEKWSEENNCELMNGHSEVPIPGGFGASGAPNDSWHQVLHSLTKSYTRLAVGWAEFPHLRRRLEELEFSVQGQPSTKFLGSSVLVGRITLRTRGSFPHFYYIYI</sequence>
<feature type="region of interest" description="Disordered" evidence="6">
    <location>
        <begin position="730"/>
        <end position="784"/>
    </location>
</feature>
<evidence type="ECO:0000256" key="5">
    <source>
        <dbReference type="ARBA" id="ARBA00023242"/>
    </source>
</evidence>
<keyword evidence="2" id="KW-0489">Methyltransferase</keyword>
<dbReference type="GO" id="GO:0032259">
    <property type="term" value="P:methylation"/>
    <property type="evidence" value="ECO:0007669"/>
    <property type="project" value="UniProtKB-KW"/>
</dbReference>
<dbReference type="EMBL" id="CAMXCT010005556">
    <property type="protein sequence ID" value="CAI4012677.1"/>
    <property type="molecule type" value="Genomic_DNA"/>
</dbReference>
<feature type="compositionally biased region" description="Basic and acidic residues" evidence="6">
    <location>
        <begin position="341"/>
        <end position="350"/>
    </location>
</feature>
<accession>A0A9P1DNL2</accession>
<feature type="compositionally biased region" description="Basic residues" evidence="6">
    <location>
        <begin position="761"/>
        <end position="771"/>
    </location>
</feature>
<feature type="region of interest" description="Disordered" evidence="6">
    <location>
        <begin position="1259"/>
        <end position="1341"/>
    </location>
</feature>
<dbReference type="GO" id="GO:0006974">
    <property type="term" value="P:DNA damage response"/>
    <property type="evidence" value="ECO:0007669"/>
    <property type="project" value="UniProtKB-KW"/>
</dbReference>
<organism evidence="7">
    <name type="scientific">Cladocopium goreaui</name>
    <dbReference type="NCBI Taxonomy" id="2562237"/>
    <lineage>
        <taxon>Eukaryota</taxon>
        <taxon>Sar</taxon>
        <taxon>Alveolata</taxon>
        <taxon>Dinophyceae</taxon>
        <taxon>Suessiales</taxon>
        <taxon>Symbiodiniaceae</taxon>
        <taxon>Cladocopium</taxon>
    </lineage>
</organism>
<feature type="compositionally biased region" description="Basic and acidic residues" evidence="6">
    <location>
        <begin position="483"/>
        <end position="493"/>
    </location>
</feature>
<evidence type="ECO:0000256" key="3">
    <source>
        <dbReference type="ARBA" id="ARBA00022679"/>
    </source>
</evidence>
<proteinExistence type="predicted"/>